<dbReference type="EMBL" id="CAJPEV010003187">
    <property type="protein sequence ID" value="CAG0899157.1"/>
    <property type="molecule type" value="Genomic_DNA"/>
</dbReference>
<keyword evidence="3" id="KW-1185">Reference proteome</keyword>
<sequence length="234" mass="25699">MILSSTFFVVLSLQVLLALAVPAGNEEAPESRDIYDTIEQGLEFIGEGIGEGIVEGVGEAIGKALQGRFPILPFFLSDHYVIYLHPKSFRHRKNVIDFPEKGGQFQNTHDLKGPEYPGQIGTLAASEVSEEIFPHIGPIEPIGIDPDIIVLSINRYATVRNENNGSRLSAEQHAAVRRERRAVQTAEQQEAANDEVRNRRAVQPAEQLDARNAVLGCRKLGGGQKLNRELLLAG</sequence>
<feature type="chain" id="PRO_5036209777" evidence="1">
    <location>
        <begin position="21"/>
        <end position="234"/>
    </location>
</feature>
<proteinExistence type="predicted"/>
<reference evidence="2" key="1">
    <citation type="submission" date="2020-11" db="EMBL/GenBank/DDBJ databases">
        <authorList>
            <person name="Tran Van P."/>
        </authorList>
    </citation>
    <scope>NUCLEOTIDE SEQUENCE</scope>
</reference>
<accession>A0A7R9ABE8</accession>
<keyword evidence="1" id="KW-0732">Signal</keyword>
<dbReference type="Proteomes" id="UP000677054">
    <property type="component" value="Unassembled WGS sequence"/>
</dbReference>
<gene>
    <name evidence="2" type="ORF">DSTB1V02_LOCUS10739</name>
</gene>
<evidence type="ECO:0000313" key="3">
    <source>
        <dbReference type="Proteomes" id="UP000677054"/>
    </source>
</evidence>
<evidence type="ECO:0000313" key="2">
    <source>
        <dbReference type="EMBL" id="CAD7250970.1"/>
    </source>
</evidence>
<feature type="signal peptide" evidence="1">
    <location>
        <begin position="1"/>
        <end position="20"/>
    </location>
</feature>
<dbReference type="AlphaFoldDB" id="A0A7R9ABE8"/>
<organism evidence="2">
    <name type="scientific">Darwinula stevensoni</name>
    <dbReference type="NCBI Taxonomy" id="69355"/>
    <lineage>
        <taxon>Eukaryota</taxon>
        <taxon>Metazoa</taxon>
        <taxon>Ecdysozoa</taxon>
        <taxon>Arthropoda</taxon>
        <taxon>Crustacea</taxon>
        <taxon>Oligostraca</taxon>
        <taxon>Ostracoda</taxon>
        <taxon>Podocopa</taxon>
        <taxon>Podocopida</taxon>
        <taxon>Darwinulocopina</taxon>
        <taxon>Darwinuloidea</taxon>
        <taxon>Darwinulidae</taxon>
        <taxon>Darwinula</taxon>
    </lineage>
</organism>
<dbReference type="EMBL" id="LR902704">
    <property type="protein sequence ID" value="CAD7250970.1"/>
    <property type="molecule type" value="Genomic_DNA"/>
</dbReference>
<protein>
    <submittedName>
        <fullName evidence="2">Uncharacterized protein</fullName>
    </submittedName>
</protein>
<name>A0A7R9ABE8_9CRUS</name>
<evidence type="ECO:0000256" key="1">
    <source>
        <dbReference type="SAM" id="SignalP"/>
    </source>
</evidence>